<organism evidence="3 4">
    <name type="scientific">Tetzosporium hominis</name>
    <dbReference type="NCBI Taxonomy" id="2020506"/>
    <lineage>
        <taxon>Bacteria</taxon>
        <taxon>Bacillati</taxon>
        <taxon>Bacillota</taxon>
        <taxon>Bacilli</taxon>
        <taxon>Bacillales</taxon>
        <taxon>Caryophanaceae</taxon>
        <taxon>Tetzosporium</taxon>
    </lineage>
</organism>
<protein>
    <submittedName>
        <fullName evidence="3">Uncharacterized protein</fullName>
    </submittedName>
</protein>
<dbReference type="Proteomes" id="UP000217065">
    <property type="component" value="Unassembled WGS sequence"/>
</dbReference>
<feature type="region of interest" description="Disordered" evidence="1">
    <location>
        <begin position="19"/>
        <end position="45"/>
    </location>
</feature>
<dbReference type="RefSeq" id="WP_094941968.1">
    <property type="nucleotide sequence ID" value="NZ_NOKQ01000187.1"/>
</dbReference>
<dbReference type="PROSITE" id="PS51257">
    <property type="entry name" value="PROKAR_LIPOPROTEIN"/>
    <property type="match status" value="1"/>
</dbReference>
<comment type="caution">
    <text evidence="3">The sequence shown here is derived from an EMBL/GenBank/DDBJ whole genome shotgun (WGS) entry which is preliminary data.</text>
</comment>
<reference evidence="3 4" key="1">
    <citation type="submission" date="2017-07" db="EMBL/GenBank/DDBJ databases">
        <title>Tetzosporium hominis gen.nov. sp.nov.</title>
        <authorList>
            <person name="Tetz G."/>
            <person name="Tetz V."/>
        </authorList>
    </citation>
    <scope>NUCLEOTIDE SEQUENCE [LARGE SCALE GENOMIC DNA]</scope>
    <source>
        <strain evidence="3 4">VT-49</strain>
    </source>
</reference>
<accession>A0A264W590</accession>
<dbReference type="AlphaFoldDB" id="A0A264W590"/>
<gene>
    <name evidence="3" type="ORF">CF394_04130</name>
</gene>
<name>A0A264W590_9BACL</name>
<dbReference type="EMBL" id="NOKQ01000187">
    <property type="protein sequence ID" value="OZS78734.1"/>
    <property type="molecule type" value="Genomic_DNA"/>
</dbReference>
<dbReference type="OrthoDB" id="2870421at2"/>
<evidence type="ECO:0000256" key="2">
    <source>
        <dbReference type="SAM" id="SignalP"/>
    </source>
</evidence>
<evidence type="ECO:0000256" key="1">
    <source>
        <dbReference type="SAM" id="MobiDB-lite"/>
    </source>
</evidence>
<keyword evidence="4" id="KW-1185">Reference proteome</keyword>
<keyword evidence="2" id="KW-0732">Signal</keyword>
<sequence>MKKMSILLLLLLAACSQQAIDDPSPQPEPTPTEEQPSTEEPTETTETAIELHDYFMPNQSTASFLGEGNEYATYTLSTQHLYENYIGTLEDNGGTVMQRIYRVEEARIVKIFEQAEAYDADFPALSELESMPELEIYLALPFEVGHEFNGWTITETEATLETPYQNFSDVLVMEQEGSDGSLTQKYFAKGFGEVKRVFQMPGGEGEQFEVTSTLQSVE</sequence>
<evidence type="ECO:0000313" key="3">
    <source>
        <dbReference type="EMBL" id="OZS78734.1"/>
    </source>
</evidence>
<proteinExistence type="predicted"/>
<feature type="signal peptide" evidence="2">
    <location>
        <begin position="1"/>
        <end position="19"/>
    </location>
</feature>
<evidence type="ECO:0000313" key="4">
    <source>
        <dbReference type="Proteomes" id="UP000217065"/>
    </source>
</evidence>
<feature type="chain" id="PRO_5012447353" evidence="2">
    <location>
        <begin position="20"/>
        <end position="218"/>
    </location>
</feature>